<keyword evidence="1" id="KW-0812">Transmembrane</keyword>
<dbReference type="Gene3D" id="3.10.450.130">
    <property type="entry name" value="folded 79 residue fragment of lin0334 like domains"/>
    <property type="match status" value="1"/>
</dbReference>
<feature type="transmembrane region" description="Helical" evidence="1">
    <location>
        <begin position="7"/>
        <end position="31"/>
    </location>
</feature>
<evidence type="ECO:0000313" key="3">
    <source>
        <dbReference type="Proteomes" id="UP001230566"/>
    </source>
</evidence>
<keyword evidence="1" id="KW-1133">Transmembrane helix</keyword>
<sequence>MSRRKQIIIIICSVLLVVCAVPVGIGGYFYLENQRMKTEMVKIVKDHHQLLLDYMQNKENDPYHRVKTLTIEYGKTEHSPMGGIIIYGYVNGNRKYDVSFIIDKDDIGGVEKIRVSSSTTSMDLERMLGNE</sequence>
<evidence type="ECO:0000256" key="1">
    <source>
        <dbReference type="SAM" id="Phobius"/>
    </source>
</evidence>
<keyword evidence="1" id="KW-0472">Membrane</keyword>
<dbReference type="Proteomes" id="UP001230566">
    <property type="component" value="Chromosome"/>
</dbReference>
<organism evidence="2 3">
    <name type="scientific">Lacticaseibacillus styriensis</name>
    <dbReference type="NCBI Taxonomy" id="3068306"/>
    <lineage>
        <taxon>Bacteria</taxon>
        <taxon>Bacillati</taxon>
        <taxon>Bacillota</taxon>
        <taxon>Bacilli</taxon>
        <taxon>Lactobacillales</taxon>
        <taxon>Lactobacillaceae</taxon>
        <taxon>Lacticaseibacillus</taxon>
    </lineage>
</organism>
<gene>
    <name evidence="2" type="ORF">LACSTY_002205</name>
</gene>
<proteinExistence type="predicted"/>
<accession>A0ABY9L8S6</accession>
<dbReference type="EMBL" id="CP132483">
    <property type="protein sequence ID" value="WLV80154.1"/>
    <property type="molecule type" value="Genomic_DNA"/>
</dbReference>
<protein>
    <submittedName>
        <fullName evidence="2">DUF1310 family protein</fullName>
    </submittedName>
</protein>
<evidence type="ECO:0000313" key="2">
    <source>
        <dbReference type="EMBL" id="WLV80154.1"/>
    </source>
</evidence>
<dbReference type="InterPro" id="IPR010738">
    <property type="entry name" value="DUF1310"/>
</dbReference>
<dbReference type="RefSeq" id="WP_087912677.1">
    <property type="nucleotide sequence ID" value="NZ_CP132483.1"/>
</dbReference>
<dbReference type="Pfam" id="PF07006">
    <property type="entry name" value="DUF1310"/>
    <property type="match status" value="1"/>
</dbReference>
<reference evidence="2 3" key="1">
    <citation type="submission" date="2023-08" db="EMBL/GenBank/DDBJ databases">
        <authorList>
            <person name="Buchebner-Jance M."/>
        </authorList>
    </citation>
    <scope>NUCLEOTIDE SEQUENCE [LARGE SCALE GENOMIC DNA]</scope>
    <source>
        <strain evidence="2 3">NCIMB 15473</strain>
    </source>
</reference>
<name>A0ABY9L8S6_9LACO</name>
<keyword evidence="3" id="KW-1185">Reference proteome</keyword>